<keyword evidence="2" id="KW-1185">Reference proteome</keyword>
<organism evidence="1 2">
    <name type="scientific">Heyndrickxia oleronia</name>
    <dbReference type="NCBI Taxonomy" id="38875"/>
    <lineage>
        <taxon>Bacteria</taxon>
        <taxon>Bacillati</taxon>
        <taxon>Bacillota</taxon>
        <taxon>Bacilli</taxon>
        <taxon>Bacillales</taxon>
        <taxon>Bacillaceae</taxon>
        <taxon>Heyndrickxia</taxon>
    </lineage>
</organism>
<dbReference type="Proteomes" id="UP000189761">
    <property type="component" value="Unassembled WGS sequence"/>
</dbReference>
<accession>A0A8E2I818</accession>
<evidence type="ECO:0000313" key="1">
    <source>
        <dbReference type="EMBL" id="OOP67710.1"/>
    </source>
</evidence>
<dbReference type="AlphaFoldDB" id="A0A8E2I818"/>
<comment type="caution">
    <text evidence="1">The sequence shown here is derived from an EMBL/GenBank/DDBJ whole genome shotgun (WGS) entry which is preliminary data.</text>
</comment>
<dbReference type="RefSeq" id="WP_078110502.1">
    <property type="nucleotide sequence ID" value="NZ_CP065424.1"/>
</dbReference>
<name>A0A8E2I818_9BACI</name>
<dbReference type="EMBL" id="MTLA01000170">
    <property type="protein sequence ID" value="OOP67710.1"/>
    <property type="molecule type" value="Genomic_DNA"/>
</dbReference>
<protein>
    <submittedName>
        <fullName evidence="1">Uncharacterized protein</fullName>
    </submittedName>
</protein>
<reference evidence="1 2" key="1">
    <citation type="submission" date="2017-01" db="EMBL/GenBank/DDBJ databases">
        <title>Draft genome sequence of Bacillus oleronius.</title>
        <authorList>
            <person name="Allam M."/>
        </authorList>
    </citation>
    <scope>NUCLEOTIDE SEQUENCE [LARGE SCALE GENOMIC DNA]</scope>
    <source>
        <strain evidence="1 2">DSM 9356</strain>
    </source>
</reference>
<proteinExistence type="predicted"/>
<sequence length="241" mass="26761">MANNTPLATNVTNKEIELIDEEVESNFEEDELEVDIEGDIEFMDDLDDEIYDTKEGILDEDMSKSYTKSIHQTESQVNQNMNTDSNNLDSLEVGDGMNHGSIKDAMKESLEEATFNSLDIIPSISTKKNMIPDAGVLSVVNSNNGKRIAVSREVHNGLGNPMALQFGFINGGIVIGENLGDTFTLYELKKLGAKHMIYNKELVEQVTNHCNLDFTNCTSFTFSKVTYQKMNDSIVAIIGNN</sequence>
<evidence type="ECO:0000313" key="2">
    <source>
        <dbReference type="Proteomes" id="UP000189761"/>
    </source>
</evidence>
<gene>
    <name evidence="1" type="ORF">BWZ43_14350</name>
</gene>